<accession>A0A4Y1RNH9</accession>
<dbReference type="PANTHER" id="PTHR37248">
    <property type="entry name" value="TRANSLATION INITIATION FACTOR"/>
    <property type="match status" value="1"/>
</dbReference>
<feature type="region of interest" description="Disordered" evidence="1">
    <location>
        <begin position="49"/>
        <end position="89"/>
    </location>
</feature>
<dbReference type="EMBL" id="AP019302">
    <property type="protein sequence ID" value="BBH05635.1"/>
    <property type="molecule type" value="Genomic_DNA"/>
</dbReference>
<evidence type="ECO:0000256" key="1">
    <source>
        <dbReference type="SAM" id="MobiDB-lite"/>
    </source>
</evidence>
<sequence>VTKICKFVTVANSTDTEPATVPDCFKKFLFSAPFSSGSHQPPPCAVTIHPTIFGSPPPPPTTKLDKVGTKRTSATSPSHPDPSPAQPPLYLAGIRKNRAGFTHNFTEFVRAIPTTKSCDLGGELLGNEHFKEENLPNFGRKRICLHPKSQNSNAFCKRPRLALQASTSPNRRPNLPVQMARKRAKKTVKQVALSPGTDFNVAEEKEPQNAKQEAQFTDPDVERQISAIRAIRDVETEHLLTNLRLLRSYFNKEQQRTPVLQYFKENFQNLSIVKNGENGQMEVQWIDKDGNVSMNDGMDLHETLLRRLSIAYSGCSAAIPSLGGFEFSSKADKTSFLGADNLQISDFGLEEPFDTLMLGKQDTLQTPGVSSQRLSIGMTPKTRRLPKPGEMLLSVHGSPLVFTRKTTWKPYMIMANIPFYVMDGLVGRGMTDLKWLKWSIRIHNRALLANPSNFPRESKMVMNVDLSQSIVIDYSRVK</sequence>
<dbReference type="PANTHER" id="PTHR37248:SF1">
    <property type="entry name" value="TRANSLATION INITIATION FACTOR"/>
    <property type="match status" value="1"/>
</dbReference>
<proteinExistence type="predicted"/>
<name>A0A4Y1RNH9_PRUDU</name>
<organism evidence="2">
    <name type="scientific">Prunus dulcis</name>
    <name type="common">Almond</name>
    <name type="synonym">Amygdalus dulcis</name>
    <dbReference type="NCBI Taxonomy" id="3755"/>
    <lineage>
        <taxon>Eukaryota</taxon>
        <taxon>Viridiplantae</taxon>
        <taxon>Streptophyta</taxon>
        <taxon>Embryophyta</taxon>
        <taxon>Tracheophyta</taxon>
        <taxon>Spermatophyta</taxon>
        <taxon>Magnoliopsida</taxon>
        <taxon>eudicotyledons</taxon>
        <taxon>Gunneridae</taxon>
        <taxon>Pentapetalae</taxon>
        <taxon>rosids</taxon>
        <taxon>fabids</taxon>
        <taxon>Rosales</taxon>
        <taxon>Rosaceae</taxon>
        <taxon>Amygdaloideae</taxon>
        <taxon>Amygdaleae</taxon>
        <taxon>Prunus</taxon>
    </lineage>
</organism>
<feature type="non-terminal residue" evidence="2">
    <location>
        <position position="1"/>
    </location>
</feature>
<reference evidence="2" key="1">
    <citation type="journal article" date="2019" name="Science">
        <title>Mutation of a bHLH transcription factor allowed almond domestication.</title>
        <authorList>
            <person name="Sanchez-Perez R."/>
            <person name="Pavan S."/>
            <person name="Mazzeo R."/>
            <person name="Moldovan C."/>
            <person name="Aiese Cigliano R."/>
            <person name="Del Cueto J."/>
            <person name="Ricciardi F."/>
            <person name="Lotti C."/>
            <person name="Ricciardi L."/>
            <person name="Dicenta F."/>
            <person name="Lopez-Marques R.L."/>
            <person name="Lindberg Moller B."/>
        </authorList>
    </citation>
    <scope>NUCLEOTIDE SEQUENCE</scope>
</reference>
<gene>
    <name evidence="2" type="ORF">Prudu_017084</name>
</gene>
<dbReference type="AlphaFoldDB" id="A0A4Y1RNH9"/>
<protein>
    <submittedName>
        <fullName evidence="2">Uncharacterized protein</fullName>
    </submittedName>
</protein>
<evidence type="ECO:0000313" key="2">
    <source>
        <dbReference type="EMBL" id="BBH05635.1"/>
    </source>
</evidence>